<dbReference type="EMBL" id="AUZM01000020">
    <property type="protein sequence ID" value="ERT07538.1"/>
    <property type="molecule type" value="Genomic_DNA"/>
</dbReference>
<gene>
    <name evidence="3" type="ORF">M595_2491</name>
</gene>
<protein>
    <submittedName>
        <fullName evidence="3">SmpA / OmlA family protein</fullName>
    </submittedName>
</protein>
<dbReference type="InterPro" id="IPR037873">
    <property type="entry name" value="BamE-like"/>
</dbReference>
<proteinExistence type="predicted"/>
<organism evidence="3 4">
    <name type="scientific">Lyngbya aestuarii BL J</name>
    <dbReference type="NCBI Taxonomy" id="1348334"/>
    <lineage>
        <taxon>Bacteria</taxon>
        <taxon>Bacillati</taxon>
        <taxon>Cyanobacteriota</taxon>
        <taxon>Cyanophyceae</taxon>
        <taxon>Oscillatoriophycideae</taxon>
        <taxon>Oscillatoriales</taxon>
        <taxon>Microcoleaceae</taxon>
        <taxon>Lyngbya</taxon>
    </lineage>
</organism>
<evidence type="ECO:0000256" key="1">
    <source>
        <dbReference type="ARBA" id="ARBA00022729"/>
    </source>
</evidence>
<dbReference type="Gene3D" id="3.10.450.730">
    <property type="entry name" value="BLIP domain"/>
    <property type="match status" value="1"/>
</dbReference>
<sequence>MKIILISAGLVLNCFFAVPINATPFNPFTKVEYDQIRHGMTYEEVKAIMRGEPGERDQGFREDSDQEDPRTMYHWINPDGSSITVVFSPENEVINLGSYNLMPPLHTNLSRTEDNRLQNLYQSPITIDYYNQLKIGMTYEEVKTVMGSEGKTNQELYNTSGDSSQTRYHWLNPDNTGISVVFDQDNRVRSIITHNLNEYVMGGDPIPSQTPEGQTLATRQQYYQLQMGMTYDQVSSIMGTEGKPNPSFNPDGDENFKTSYEWMNPDGSGIKVIFNIDDQVTKIYGLGLGVGLRY</sequence>
<keyword evidence="4" id="KW-1185">Reference proteome</keyword>
<dbReference type="RefSeq" id="WP_023066202.1">
    <property type="nucleotide sequence ID" value="NZ_AUZM01000020.1"/>
</dbReference>
<dbReference type="Gene3D" id="3.30.1450.10">
    <property type="match status" value="1"/>
</dbReference>
<reference evidence="3 4" key="1">
    <citation type="journal article" date="2013" name="Front. Microbiol.">
        <title>Comparative genomic analyses of the cyanobacterium, Lyngbya aestuarii BL J, a powerful hydrogen producer.</title>
        <authorList>
            <person name="Kothari A."/>
            <person name="Vaughn M."/>
            <person name="Garcia-Pichel F."/>
        </authorList>
    </citation>
    <scope>NUCLEOTIDE SEQUENCE [LARGE SCALE GENOMIC DNA]</scope>
    <source>
        <strain evidence="3 4">BL J</strain>
    </source>
</reference>
<dbReference type="Proteomes" id="UP000017127">
    <property type="component" value="Unassembled WGS sequence"/>
</dbReference>
<name>U7QI19_9CYAN</name>
<dbReference type="OrthoDB" id="570195at2"/>
<evidence type="ECO:0000313" key="4">
    <source>
        <dbReference type="Proteomes" id="UP000017127"/>
    </source>
</evidence>
<evidence type="ECO:0000256" key="2">
    <source>
        <dbReference type="SAM" id="SignalP"/>
    </source>
</evidence>
<feature type="signal peptide" evidence="2">
    <location>
        <begin position="1"/>
        <end position="22"/>
    </location>
</feature>
<dbReference type="AlphaFoldDB" id="U7QI19"/>
<comment type="caution">
    <text evidence="3">The sequence shown here is derived from an EMBL/GenBank/DDBJ whole genome shotgun (WGS) entry which is preliminary data.</text>
</comment>
<feature type="chain" id="PRO_5004686266" evidence="2">
    <location>
        <begin position="23"/>
        <end position="294"/>
    </location>
</feature>
<evidence type="ECO:0000313" key="3">
    <source>
        <dbReference type="EMBL" id="ERT07538.1"/>
    </source>
</evidence>
<accession>U7QI19</accession>
<keyword evidence="1 2" id="KW-0732">Signal</keyword>